<feature type="domain" description="Alginate lyase" evidence="3">
    <location>
        <begin position="338"/>
        <end position="548"/>
    </location>
</feature>
<keyword evidence="1" id="KW-0732">Signal</keyword>
<dbReference type="InterPro" id="IPR008929">
    <property type="entry name" value="Chondroitin_lyas"/>
</dbReference>
<dbReference type="AlphaFoldDB" id="A0A087A4T9"/>
<evidence type="ECO:0000256" key="1">
    <source>
        <dbReference type="ARBA" id="ARBA00022729"/>
    </source>
</evidence>
<proteinExistence type="predicted"/>
<dbReference type="OrthoDB" id="3862295at2"/>
<evidence type="ECO:0000256" key="2">
    <source>
        <dbReference type="ARBA" id="ARBA00023239"/>
    </source>
</evidence>
<dbReference type="Proteomes" id="UP000029108">
    <property type="component" value="Unassembled WGS sequence"/>
</dbReference>
<dbReference type="GO" id="GO:0042597">
    <property type="term" value="C:periplasmic space"/>
    <property type="evidence" value="ECO:0007669"/>
    <property type="project" value="InterPro"/>
</dbReference>
<comment type="caution">
    <text evidence="4">The sequence shown here is derived from an EMBL/GenBank/DDBJ whole genome shotgun (WGS) entry which is preliminary data.</text>
</comment>
<organism evidence="4 5">
    <name type="scientific">Bifidobacterium biavatii DSM 23969</name>
    <dbReference type="NCBI Taxonomy" id="1437608"/>
    <lineage>
        <taxon>Bacteria</taxon>
        <taxon>Bacillati</taxon>
        <taxon>Actinomycetota</taxon>
        <taxon>Actinomycetes</taxon>
        <taxon>Bifidobacteriales</taxon>
        <taxon>Bifidobacteriaceae</taxon>
        <taxon>Bifidobacterium</taxon>
    </lineage>
</organism>
<protein>
    <submittedName>
        <fullName evidence="4">Fibronectin</fullName>
    </submittedName>
</protein>
<keyword evidence="5" id="KW-1185">Reference proteome</keyword>
<keyword evidence="2" id="KW-0456">Lyase</keyword>
<dbReference type="EMBL" id="JGYN01000002">
    <property type="protein sequence ID" value="KFI53789.1"/>
    <property type="molecule type" value="Genomic_DNA"/>
</dbReference>
<dbReference type="STRING" id="1437608.GCA_000771645_01583"/>
<dbReference type="RefSeq" id="WP_033492420.1">
    <property type="nucleotide sequence ID" value="NZ_JDUU01000003.1"/>
</dbReference>
<evidence type="ECO:0000313" key="4">
    <source>
        <dbReference type="EMBL" id="KFI53789.1"/>
    </source>
</evidence>
<name>A0A087A4T9_9BIFI</name>
<evidence type="ECO:0000313" key="5">
    <source>
        <dbReference type="Proteomes" id="UP000029108"/>
    </source>
</evidence>
<accession>A0A087A4T9</accession>
<dbReference type="eggNOG" id="COG4733">
    <property type="taxonomic scope" value="Bacteria"/>
</dbReference>
<reference evidence="4 5" key="1">
    <citation type="submission" date="2014-03" db="EMBL/GenBank/DDBJ databases">
        <title>Genomics of Bifidobacteria.</title>
        <authorList>
            <person name="Ventura M."/>
            <person name="Milani C."/>
            <person name="Lugli G.A."/>
        </authorList>
    </citation>
    <scope>NUCLEOTIDE SEQUENCE [LARGE SCALE GENOMIC DNA]</scope>
    <source>
        <strain evidence="4 5">DSM 23969</strain>
    </source>
</reference>
<gene>
    <name evidence="4" type="ORF">BBIA_1386</name>
</gene>
<dbReference type="InterPro" id="IPR008397">
    <property type="entry name" value="Alginate_lyase_dom"/>
</dbReference>
<dbReference type="Gene3D" id="1.50.10.100">
    <property type="entry name" value="Chondroitin AC/alginate lyase"/>
    <property type="match status" value="1"/>
</dbReference>
<dbReference type="SUPFAM" id="SSF48230">
    <property type="entry name" value="Chondroitin AC/alginate lyase"/>
    <property type="match status" value="1"/>
</dbReference>
<sequence length="832" mass="90985">MADRTAENDYPTRERAVERIVRIRTGEGDWVALNADGTLTVTADRALAERFALYCSAYLPRPHDPTLALDGAQATWVAIRSVTNGKYLTIQNYYAESGKPLARTGAIVAADFDKQPPYYVKRGLTFVVTVTAPDAYWNERFTLMPQPDGSVIIGSHADDLRDEPDCAAFPMRVTLSGAYVDYGNVAVQRLYLEDADDCPSCSFPVISTGAQRSGEISSAHDNTGDKISPLASLGRDDSEELAAVRDDSEELVAVRDDSESVSEINAGDGTTIAVPRTFAHPGVNLSAAQLEAMRDHVRRHEQPWYADWLRLTTTVPNDMACERYQPTFREGVGRGNPTGSGHIGDWEMSCAAAYFNALRWAVTGDGKYAETVTRIVDGWARTLHVIDGRDRILGASLATIKLINAAEIVRYFDGGHPSMTDDIFAAYQTMLRNVVYPVVRDGGAPMNANGNWDVAPMTTLLAIGVATDDPRIFARGAAMYVSPYCNGSIVNYLTDWGQSVESARDQAHGQLGIGAMIDTCAIAEHQGVDLWSLYGNRLAKAVEWCAQYNLYSGDGELRAVPLAGIFGYFDDISYWDHMEEQGVYRGQLRPIYETALAHYRGVPGVSTVWTERAARVMRPEGLVHFDNLNFSTLTCYNGPAETTDTTPRVRLRTMIEPWYQRTWDAIRGAGAVPSNALIGGVVPSGLTTETMPSYFAVQPDGTLAVTAKRLDAAVLRVVDHGAGAVSLIDAADGRALTVGDELPDGGRELHMTSPPADDDMPRAARFALRSWGIGPMYLAWDGRLVEIVSEGDGDDPHDPAHRTLRLRLGTKLDGRNIDTTPANWLTFIYESD</sequence>
<dbReference type="GO" id="GO:0016829">
    <property type="term" value="F:lyase activity"/>
    <property type="evidence" value="ECO:0007669"/>
    <property type="project" value="UniProtKB-KW"/>
</dbReference>
<dbReference type="Pfam" id="PF05426">
    <property type="entry name" value="Alginate_lyase"/>
    <property type="match status" value="1"/>
</dbReference>
<evidence type="ECO:0000259" key="3">
    <source>
        <dbReference type="Pfam" id="PF05426"/>
    </source>
</evidence>